<evidence type="ECO:0000256" key="5">
    <source>
        <dbReference type="ARBA" id="ARBA00022598"/>
    </source>
</evidence>
<accession>A0A238XR14</accession>
<evidence type="ECO:0000313" key="12">
    <source>
        <dbReference type="EMBL" id="SNR61476.1"/>
    </source>
</evidence>
<comment type="subunit">
    <text evidence="2 10">Heterotrimer of A, B and C subunits.</text>
</comment>
<keyword evidence="7 10" id="KW-0067">ATP-binding</keyword>
<evidence type="ECO:0000256" key="2">
    <source>
        <dbReference type="ARBA" id="ARBA00011123"/>
    </source>
</evidence>
<name>A0A238XR14_9PROT</name>
<dbReference type="NCBIfam" id="TIGR00132">
    <property type="entry name" value="gatA"/>
    <property type="match status" value="1"/>
</dbReference>
<sequence length="489" mass="52635">MINHSLKHLASMLTSKEVSSVELTQEYLNRIARLNPEINAYITVDTELSLAQARAADQRIANGDAGPLTGIPIAQKDIFCAKGWKTTCGSKMLETFIAPYDAGIVEHFNAAGAVNLGKTNMDEFAMGSSNETSYFGKVQNPWDRTRVPGGSSGGSAAAVAARLCAAATGTDTGGSIRQPASLCGLSGLKPTYGLTSRYGMIAFASSLDQAGPMAHSCEDMAIMMNAMTGFDQRDSTSLQREKEDYTRDLGKPLAGLRVGLPKEYFAEGLDAGVAKVIEAAVDEYRKLGAEIVEISLPNTMLSIPVYYVLAPAEASSNLSRYDGVRFGHRAAEYDDLMDMYCKSRAEGFGAEVKRRILIGTYVLSAGYYDAYYLKAQQIRRLIAEDFAKAFEQCDLILGPTAPSTAFKAGEKADDPVSMYLQDIYTIAVNLAGLPGMSIPAGFAPAADGKELPVGLQVIGNYFDEARMLNAGHAYQQVTDWHTRMPEGIA</sequence>
<evidence type="ECO:0000256" key="3">
    <source>
        <dbReference type="ARBA" id="ARBA00012739"/>
    </source>
</evidence>
<dbReference type="GO" id="GO:0006412">
    <property type="term" value="P:translation"/>
    <property type="evidence" value="ECO:0007669"/>
    <property type="project" value="UniProtKB-UniRule"/>
</dbReference>
<dbReference type="InterPro" id="IPR004412">
    <property type="entry name" value="GatA"/>
</dbReference>
<feature type="domain" description="Amidase" evidence="11">
    <location>
        <begin position="22"/>
        <end position="468"/>
    </location>
</feature>
<keyword evidence="5 10" id="KW-0436">Ligase</keyword>
<dbReference type="InterPro" id="IPR036928">
    <property type="entry name" value="AS_sf"/>
</dbReference>
<evidence type="ECO:0000256" key="8">
    <source>
        <dbReference type="ARBA" id="ARBA00022917"/>
    </source>
</evidence>
<keyword evidence="6 10" id="KW-0547">Nucleotide-binding</keyword>
<dbReference type="Gene3D" id="3.90.1300.10">
    <property type="entry name" value="Amidase signature (AS) domain"/>
    <property type="match status" value="1"/>
</dbReference>
<keyword evidence="8 10" id="KW-0648">Protein biosynthesis</keyword>
<evidence type="ECO:0000256" key="10">
    <source>
        <dbReference type="HAMAP-Rule" id="MF_00120"/>
    </source>
</evidence>
<gene>
    <name evidence="10" type="primary">gatA</name>
    <name evidence="12" type="ORF">SAMN05192560_0135</name>
</gene>
<dbReference type="EC" id="6.3.5.7" evidence="3 10"/>
<feature type="active site" description="Charge relay system" evidence="10">
    <location>
        <position position="76"/>
    </location>
</feature>
<proteinExistence type="inferred from homology"/>
<evidence type="ECO:0000313" key="13">
    <source>
        <dbReference type="Proteomes" id="UP000198305"/>
    </source>
</evidence>
<dbReference type="RefSeq" id="WP_089374299.1">
    <property type="nucleotide sequence ID" value="NZ_FZOA01000001.1"/>
</dbReference>
<dbReference type="GO" id="GO:0050567">
    <property type="term" value="F:glutaminyl-tRNA synthase (glutamine-hydrolyzing) activity"/>
    <property type="evidence" value="ECO:0007669"/>
    <property type="project" value="UniProtKB-UniRule"/>
</dbReference>
<comment type="similarity">
    <text evidence="1 10">Belongs to the amidase family. GatA subfamily.</text>
</comment>
<dbReference type="InterPro" id="IPR020556">
    <property type="entry name" value="Amidase_CS"/>
</dbReference>
<dbReference type="GO" id="GO:0016740">
    <property type="term" value="F:transferase activity"/>
    <property type="evidence" value="ECO:0007669"/>
    <property type="project" value="UniProtKB-KW"/>
</dbReference>
<evidence type="ECO:0000256" key="1">
    <source>
        <dbReference type="ARBA" id="ARBA00008069"/>
    </source>
</evidence>
<dbReference type="SUPFAM" id="SSF75304">
    <property type="entry name" value="Amidase signature (AS) enzymes"/>
    <property type="match status" value="1"/>
</dbReference>
<dbReference type="InterPro" id="IPR023631">
    <property type="entry name" value="Amidase_dom"/>
</dbReference>
<evidence type="ECO:0000256" key="4">
    <source>
        <dbReference type="ARBA" id="ARBA00014428"/>
    </source>
</evidence>
<comment type="catalytic activity">
    <reaction evidence="9 10">
        <text>L-glutamyl-tRNA(Gln) + L-glutamine + ATP + H2O = L-glutaminyl-tRNA(Gln) + L-glutamate + ADP + phosphate + H(+)</text>
        <dbReference type="Rhea" id="RHEA:17521"/>
        <dbReference type="Rhea" id="RHEA-COMP:9681"/>
        <dbReference type="Rhea" id="RHEA-COMP:9684"/>
        <dbReference type="ChEBI" id="CHEBI:15377"/>
        <dbReference type="ChEBI" id="CHEBI:15378"/>
        <dbReference type="ChEBI" id="CHEBI:29985"/>
        <dbReference type="ChEBI" id="CHEBI:30616"/>
        <dbReference type="ChEBI" id="CHEBI:43474"/>
        <dbReference type="ChEBI" id="CHEBI:58359"/>
        <dbReference type="ChEBI" id="CHEBI:78520"/>
        <dbReference type="ChEBI" id="CHEBI:78521"/>
        <dbReference type="ChEBI" id="CHEBI:456216"/>
        <dbReference type="EC" id="6.3.5.7"/>
    </reaction>
</comment>
<organism evidence="12 13">
    <name type="scientific">Methylobacillus rhizosphaerae</name>
    <dbReference type="NCBI Taxonomy" id="551994"/>
    <lineage>
        <taxon>Bacteria</taxon>
        <taxon>Pseudomonadati</taxon>
        <taxon>Pseudomonadota</taxon>
        <taxon>Betaproteobacteria</taxon>
        <taxon>Nitrosomonadales</taxon>
        <taxon>Methylophilaceae</taxon>
        <taxon>Methylobacillus</taxon>
    </lineage>
</organism>
<dbReference type="HAMAP" id="MF_00120">
    <property type="entry name" value="GatA"/>
    <property type="match status" value="1"/>
</dbReference>
<dbReference type="InterPro" id="IPR000120">
    <property type="entry name" value="Amidase"/>
</dbReference>
<dbReference type="OrthoDB" id="9811471at2"/>
<evidence type="ECO:0000256" key="7">
    <source>
        <dbReference type="ARBA" id="ARBA00022840"/>
    </source>
</evidence>
<comment type="function">
    <text evidence="10">Allows the formation of correctly charged Gln-tRNA(Gln) through the transamidation of misacylated Glu-tRNA(Gln) in organisms which lack glutaminyl-tRNA synthetase. The reaction takes place in the presence of glutamine and ATP through an activated gamma-phospho-Glu-tRNA(Gln).</text>
</comment>
<keyword evidence="12" id="KW-0808">Transferase</keyword>
<dbReference type="Pfam" id="PF01425">
    <property type="entry name" value="Amidase"/>
    <property type="match status" value="1"/>
</dbReference>
<feature type="active site" description="Charge relay system" evidence="10">
    <location>
        <position position="151"/>
    </location>
</feature>
<dbReference type="Proteomes" id="UP000198305">
    <property type="component" value="Unassembled WGS sequence"/>
</dbReference>
<dbReference type="PANTHER" id="PTHR11895:SF151">
    <property type="entry name" value="GLUTAMYL-TRNA(GLN) AMIDOTRANSFERASE SUBUNIT A"/>
    <property type="match status" value="1"/>
</dbReference>
<evidence type="ECO:0000259" key="11">
    <source>
        <dbReference type="Pfam" id="PF01425"/>
    </source>
</evidence>
<dbReference type="AlphaFoldDB" id="A0A238XR14"/>
<dbReference type="EMBL" id="FZOA01000001">
    <property type="protein sequence ID" value="SNR61476.1"/>
    <property type="molecule type" value="Genomic_DNA"/>
</dbReference>
<dbReference type="GO" id="GO:0030956">
    <property type="term" value="C:glutamyl-tRNA(Gln) amidotransferase complex"/>
    <property type="evidence" value="ECO:0007669"/>
    <property type="project" value="InterPro"/>
</dbReference>
<evidence type="ECO:0000256" key="6">
    <source>
        <dbReference type="ARBA" id="ARBA00022741"/>
    </source>
</evidence>
<feature type="active site" description="Acyl-ester intermediate" evidence="10">
    <location>
        <position position="175"/>
    </location>
</feature>
<dbReference type="PROSITE" id="PS00571">
    <property type="entry name" value="AMIDASES"/>
    <property type="match status" value="1"/>
</dbReference>
<dbReference type="PANTHER" id="PTHR11895">
    <property type="entry name" value="TRANSAMIDASE"/>
    <property type="match status" value="1"/>
</dbReference>
<dbReference type="GO" id="GO:0005524">
    <property type="term" value="F:ATP binding"/>
    <property type="evidence" value="ECO:0007669"/>
    <property type="project" value="UniProtKB-KW"/>
</dbReference>
<keyword evidence="13" id="KW-1185">Reference proteome</keyword>
<evidence type="ECO:0000256" key="9">
    <source>
        <dbReference type="ARBA" id="ARBA00047407"/>
    </source>
</evidence>
<reference evidence="13" key="1">
    <citation type="submission" date="2017-06" db="EMBL/GenBank/DDBJ databases">
        <authorList>
            <person name="Varghese N."/>
            <person name="Submissions S."/>
        </authorList>
    </citation>
    <scope>NUCLEOTIDE SEQUENCE [LARGE SCALE GENOMIC DNA]</scope>
    <source>
        <strain evidence="13">Ca-68</strain>
    </source>
</reference>
<protein>
    <recommendedName>
        <fullName evidence="4 10">Glutamyl-tRNA(Gln) amidotransferase subunit A</fullName>
        <shortName evidence="10">Glu-ADT subunit A</shortName>
        <ecNumber evidence="3 10">6.3.5.7</ecNumber>
    </recommendedName>
</protein>